<sequence>MERTRMSIKVGPNAPKIGYKSPSVVTVNLGQSVQLSCTATGDPTPRILWISPRQEVIPASSNKFQIMEDGSLVLKKVTLADEGKYACVARNSVGDDVKNMEIEVEPQEPYINEKKWKSSLKVLGVSYQTVLLDCKVEGKPEPRVWWVSPYGVSLTVPYRGGRFTVHQNGSLELRGARKTDEGKYMCKKPIFAVPNIEIIPIKQDVTIKCVATGIPKPDISWTLPGRTTLVPNNRYTAQGGIHMTGEGNLIIQNPVLMNSGIYKCNAKNALGTDFKSTYLQVF</sequence>
<dbReference type="Pfam" id="PF13927">
    <property type="entry name" value="Ig_3"/>
    <property type="match status" value="2"/>
</dbReference>
<protein>
    <recommendedName>
        <fullName evidence="2">Ig-like domain-containing protein</fullName>
    </recommendedName>
</protein>
<evidence type="ECO:0000313" key="4">
    <source>
        <dbReference type="Proteomes" id="UP000694680"/>
    </source>
</evidence>
<dbReference type="InterPro" id="IPR003599">
    <property type="entry name" value="Ig_sub"/>
</dbReference>
<feature type="domain" description="Ig-like" evidence="2">
    <location>
        <begin position="109"/>
        <end position="186"/>
    </location>
</feature>
<dbReference type="PANTHER" id="PTHR10075:SF14">
    <property type="entry name" value="CELL ADHESION MOLECULE DSCAM2-RELATED"/>
    <property type="match status" value="1"/>
</dbReference>
<dbReference type="SUPFAM" id="SSF48726">
    <property type="entry name" value="Immunoglobulin"/>
    <property type="match status" value="3"/>
</dbReference>
<accession>A0A8C5DEZ3</accession>
<dbReference type="SMART" id="SM00408">
    <property type="entry name" value="IGc2"/>
    <property type="match status" value="3"/>
</dbReference>
<organism evidence="3 4">
    <name type="scientific">Gouania willdenowi</name>
    <name type="common">Blunt-snouted clingfish</name>
    <name type="synonym">Lepadogaster willdenowi</name>
    <dbReference type="NCBI Taxonomy" id="441366"/>
    <lineage>
        <taxon>Eukaryota</taxon>
        <taxon>Metazoa</taxon>
        <taxon>Chordata</taxon>
        <taxon>Craniata</taxon>
        <taxon>Vertebrata</taxon>
        <taxon>Euteleostomi</taxon>
        <taxon>Actinopterygii</taxon>
        <taxon>Neopterygii</taxon>
        <taxon>Teleostei</taxon>
        <taxon>Neoteleostei</taxon>
        <taxon>Acanthomorphata</taxon>
        <taxon>Ovalentaria</taxon>
        <taxon>Blenniimorphae</taxon>
        <taxon>Blenniiformes</taxon>
        <taxon>Gobiesocoidei</taxon>
        <taxon>Gobiesocidae</taxon>
        <taxon>Gobiesocinae</taxon>
        <taxon>Gouania</taxon>
    </lineage>
</organism>
<keyword evidence="4" id="KW-1185">Reference proteome</keyword>
<dbReference type="FunFam" id="2.60.40.10:FF:001377">
    <property type="entry name" value="Matrix remodeling associated 5"/>
    <property type="match status" value="1"/>
</dbReference>
<name>A0A8C5DEZ3_GOUWI</name>
<dbReference type="Ensembl" id="ENSGWIT00000006563.1">
    <property type="protein sequence ID" value="ENSGWIP00000005949.1"/>
    <property type="gene ID" value="ENSGWIG00000003474.1"/>
</dbReference>
<keyword evidence="1" id="KW-0393">Immunoglobulin domain</keyword>
<dbReference type="PANTHER" id="PTHR10075">
    <property type="entry name" value="BASIGIN RELATED"/>
    <property type="match status" value="1"/>
</dbReference>
<feature type="domain" description="Ig-like" evidence="2">
    <location>
        <begin position="15"/>
        <end position="103"/>
    </location>
</feature>
<proteinExistence type="predicted"/>
<dbReference type="AlphaFoldDB" id="A0A8C5DEZ3"/>
<reference evidence="3" key="3">
    <citation type="submission" date="2025-09" db="UniProtKB">
        <authorList>
            <consortium name="Ensembl"/>
        </authorList>
    </citation>
    <scope>IDENTIFICATION</scope>
</reference>
<dbReference type="InterPro" id="IPR013783">
    <property type="entry name" value="Ig-like_fold"/>
</dbReference>
<dbReference type="InterPro" id="IPR036179">
    <property type="entry name" value="Ig-like_dom_sf"/>
</dbReference>
<dbReference type="InterPro" id="IPR013098">
    <property type="entry name" value="Ig_I-set"/>
</dbReference>
<dbReference type="PROSITE" id="PS50835">
    <property type="entry name" value="IG_LIKE"/>
    <property type="match status" value="3"/>
</dbReference>
<evidence type="ECO:0000313" key="3">
    <source>
        <dbReference type="Ensembl" id="ENSGWIP00000005949.1"/>
    </source>
</evidence>
<dbReference type="InterPro" id="IPR003598">
    <property type="entry name" value="Ig_sub2"/>
</dbReference>
<dbReference type="SMART" id="SM00409">
    <property type="entry name" value="IG"/>
    <property type="match status" value="3"/>
</dbReference>
<dbReference type="FunFam" id="2.60.40.10:FF:001306">
    <property type="entry name" value="Matrix remodeling associated 5"/>
    <property type="match status" value="1"/>
</dbReference>
<feature type="domain" description="Ig-like" evidence="2">
    <location>
        <begin position="194"/>
        <end position="280"/>
    </location>
</feature>
<evidence type="ECO:0000256" key="1">
    <source>
        <dbReference type="ARBA" id="ARBA00023319"/>
    </source>
</evidence>
<dbReference type="Proteomes" id="UP000694680">
    <property type="component" value="Chromosome 10"/>
</dbReference>
<reference evidence="3" key="1">
    <citation type="submission" date="2020-06" db="EMBL/GenBank/DDBJ databases">
        <authorList>
            <consortium name="Wellcome Sanger Institute Data Sharing"/>
        </authorList>
    </citation>
    <scope>NUCLEOTIDE SEQUENCE [LARGE SCALE GENOMIC DNA]</scope>
</reference>
<reference evidence="3" key="2">
    <citation type="submission" date="2025-08" db="UniProtKB">
        <authorList>
            <consortium name="Ensembl"/>
        </authorList>
    </citation>
    <scope>IDENTIFICATION</scope>
</reference>
<evidence type="ECO:0000259" key="2">
    <source>
        <dbReference type="PROSITE" id="PS50835"/>
    </source>
</evidence>
<dbReference type="Gene3D" id="2.60.40.10">
    <property type="entry name" value="Immunoglobulins"/>
    <property type="match status" value="3"/>
</dbReference>
<dbReference type="Pfam" id="PF07679">
    <property type="entry name" value="I-set"/>
    <property type="match status" value="1"/>
</dbReference>
<dbReference type="InterPro" id="IPR007110">
    <property type="entry name" value="Ig-like_dom"/>
</dbReference>